<evidence type="ECO:0000313" key="3">
    <source>
        <dbReference type="Proteomes" id="UP001056132"/>
    </source>
</evidence>
<protein>
    <submittedName>
        <fullName evidence="2">Uncharacterized protein</fullName>
    </submittedName>
</protein>
<dbReference type="AlphaFoldDB" id="A0AAE9L2V7"/>
<organism evidence="2 3">
    <name type="scientific">Cupriavidus campinensis</name>
    <dbReference type="NCBI Taxonomy" id="151783"/>
    <lineage>
        <taxon>Bacteria</taxon>
        <taxon>Pseudomonadati</taxon>
        <taxon>Pseudomonadota</taxon>
        <taxon>Betaproteobacteria</taxon>
        <taxon>Burkholderiales</taxon>
        <taxon>Burkholderiaceae</taxon>
        <taxon>Cupriavidus</taxon>
    </lineage>
</organism>
<sequence length="83" mass="8956">MTKPADGKLTEHGDAHSVHRRSDGGVWPDGTPRDPASGPPHYGEDNRDQKKPRDHGSDWATSDLVKDVPGKGPVPVGQDQPKK</sequence>
<evidence type="ECO:0000256" key="1">
    <source>
        <dbReference type="SAM" id="MobiDB-lite"/>
    </source>
</evidence>
<dbReference type="EMBL" id="CP097330">
    <property type="protein sequence ID" value="URF05308.1"/>
    <property type="molecule type" value="Genomic_DNA"/>
</dbReference>
<dbReference type="RefSeq" id="WP_211942935.1">
    <property type="nucleotide sequence ID" value="NZ_CAJPVH010000007.1"/>
</dbReference>
<evidence type="ECO:0000313" key="2">
    <source>
        <dbReference type="EMBL" id="URF05308.1"/>
    </source>
</evidence>
<dbReference type="Proteomes" id="UP001056132">
    <property type="component" value="Chromosome 1"/>
</dbReference>
<accession>A0AAE9L2V7</accession>
<gene>
    <name evidence="2" type="ORF">M5D45_05685</name>
</gene>
<proteinExistence type="predicted"/>
<feature type="compositionally biased region" description="Low complexity" evidence="1">
    <location>
        <begin position="70"/>
        <end position="83"/>
    </location>
</feature>
<feature type="compositionally biased region" description="Basic and acidic residues" evidence="1">
    <location>
        <begin position="1"/>
        <end position="23"/>
    </location>
</feature>
<name>A0AAE9L2V7_9BURK</name>
<dbReference type="KEGG" id="ccam:M5D45_05685"/>
<feature type="region of interest" description="Disordered" evidence="1">
    <location>
        <begin position="1"/>
        <end position="83"/>
    </location>
</feature>
<feature type="compositionally biased region" description="Basic and acidic residues" evidence="1">
    <location>
        <begin position="42"/>
        <end position="57"/>
    </location>
</feature>
<reference evidence="2" key="1">
    <citation type="journal article" date="2022" name="Microbiol. Resour. Announc.">
        <title>Genome Sequence of Cupriavidus campinensis Strain G5, a Member of a Bacterial Consortium Capable of Polyethylene Degradation.</title>
        <authorList>
            <person name="Schneider B."/>
            <person name="Pfeiffer F."/>
            <person name="Dyall-Smith M."/>
            <person name="Kunte H.J."/>
        </authorList>
    </citation>
    <scope>NUCLEOTIDE SEQUENCE</scope>
    <source>
        <strain evidence="2">G5</strain>
    </source>
</reference>
<reference evidence="2" key="2">
    <citation type="submission" date="2022-05" db="EMBL/GenBank/DDBJ databases">
        <authorList>
            <person name="Kunte H.-J."/>
        </authorList>
    </citation>
    <scope>NUCLEOTIDE SEQUENCE</scope>
    <source>
        <strain evidence="2">G5</strain>
    </source>
</reference>